<gene>
    <name evidence="2" type="ORF">T03_15891</name>
</gene>
<keyword evidence="3" id="KW-1185">Reference proteome</keyword>
<comment type="caution">
    <text evidence="2">The sequence shown here is derived from an EMBL/GenBank/DDBJ whole genome shotgun (WGS) entry which is preliminary data.</text>
</comment>
<protein>
    <recommendedName>
        <fullName evidence="4">Peptidase aspartic putative domain-containing protein</fullName>
    </recommendedName>
</protein>
<accession>A0A0V0Z1N3</accession>
<name>A0A0V0Z1N3_TRIBR</name>
<dbReference type="EMBL" id="JYDI01004510">
    <property type="protein sequence ID" value="KRY06353.1"/>
    <property type="molecule type" value="Genomic_DNA"/>
</dbReference>
<evidence type="ECO:0008006" key="4">
    <source>
        <dbReference type="Google" id="ProtNLM"/>
    </source>
</evidence>
<sequence length="61" mass="6752">LSEWPHLSNLPVADQCKERTFTIDVLIGLDYYFNLVGGDVRRDPAGGPKNQPTRSCGDFGN</sequence>
<evidence type="ECO:0000313" key="2">
    <source>
        <dbReference type="EMBL" id="KRY06353.1"/>
    </source>
</evidence>
<dbReference type="AlphaFoldDB" id="A0A0V0Z1N3"/>
<feature type="region of interest" description="Disordered" evidence="1">
    <location>
        <begin position="40"/>
        <end position="61"/>
    </location>
</feature>
<organism evidence="2 3">
    <name type="scientific">Trichinella britovi</name>
    <name type="common">Parasitic roundworm</name>
    <dbReference type="NCBI Taxonomy" id="45882"/>
    <lineage>
        <taxon>Eukaryota</taxon>
        <taxon>Metazoa</taxon>
        <taxon>Ecdysozoa</taxon>
        <taxon>Nematoda</taxon>
        <taxon>Enoplea</taxon>
        <taxon>Dorylaimia</taxon>
        <taxon>Trichinellida</taxon>
        <taxon>Trichinellidae</taxon>
        <taxon>Trichinella</taxon>
    </lineage>
</organism>
<proteinExistence type="predicted"/>
<dbReference type="Proteomes" id="UP000054653">
    <property type="component" value="Unassembled WGS sequence"/>
</dbReference>
<evidence type="ECO:0000256" key="1">
    <source>
        <dbReference type="SAM" id="MobiDB-lite"/>
    </source>
</evidence>
<feature type="non-terminal residue" evidence="2">
    <location>
        <position position="1"/>
    </location>
</feature>
<evidence type="ECO:0000313" key="3">
    <source>
        <dbReference type="Proteomes" id="UP000054653"/>
    </source>
</evidence>
<reference evidence="2 3" key="1">
    <citation type="submission" date="2015-01" db="EMBL/GenBank/DDBJ databases">
        <title>Evolution of Trichinella species and genotypes.</title>
        <authorList>
            <person name="Korhonen P.K."/>
            <person name="Edoardo P."/>
            <person name="Giuseppe L.R."/>
            <person name="Gasser R.B."/>
        </authorList>
    </citation>
    <scope>NUCLEOTIDE SEQUENCE [LARGE SCALE GENOMIC DNA]</scope>
    <source>
        <strain evidence="2">ISS120</strain>
    </source>
</reference>